<protein>
    <submittedName>
        <fullName evidence="2">Holin</fullName>
    </submittedName>
</protein>
<dbReference type="Pfam" id="PF16938">
    <property type="entry name" value="Phage_holin_Dp1"/>
    <property type="match status" value="1"/>
</dbReference>
<organism evidence="2">
    <name type="scientific">Siphoviridae sp. ctWuM9</name>
    <dbReference type="NCBI Taxonomy" id="2826364"/>
    <lineage>
        <taxon>Viruses</taxon>
        <taxon>Duplodnaviria</taxon>
        <taxon>Heunggongvirae</taxon>
        <taxon>Uroviricota</taxon>
        <taxon>Caudoviricetes</taxon>
    </lineage>
</organism>
<name>A0A8S5MEV4_9CAUD</name>
<keyword evidence="1" id="KW-1133">Transmembrane helix</keyword>
<evidence type="ECO:0000313" key="2">
    <source>
        <dbReference type="EMBL" id="DAD80790.1"/>
    </source>
</evidence>
<evidence type="ECO:0000256" key="1">
    <source>
        <dbReference type="SAM" id="Phobius"/>
    </source>
</evidence>
<reference evidence="2" key="1">
    <citation type="journal article" date="2021" name="Proc. Natl. Acad. Sci. U.S.A.">
        <title>A Catalog of Tens of Thousands of Viruses from Human Metagenomes Reveals Hidden Associations with Chronic Diseases.</title>
        <authorList>
            <person name="Tisza M.J."/>
            <person name="Buck C.B."/>
        </authorList>
    </citation>
    <scope>NUCLEOTIDE SEQUENCE</scope>
    <source>
        <strain evidence="2">CtWuM9</strain>
    </source>
</reference>
<proteinExistence type="predicted"/>
<keyword evidence="1" id="KW-0472">Membrane</keyword>
<feature type="transmembrane region" description="Helical" evidence="1">
    <location>
        <begin position="13"/>
        <end position="34"/>
    </location>
</feature>
<feature type="transmembrane region" description="Helical" evidence="1">
    <location>
        <begin position="46"/>
        <end position="63"/>
    </location>
</feature>
<dbReference type="EMBL" id="BK014888">
    <property type="protein sequence ID" value="DAD80790.1"/>
    <property type="molecule type" value="Genomic_DNA"/>
</dbReference>
<keyword evidence="1" id="KW-0812">Transmembrane</keyword>
<sequence length="78" mass="8339">MTLSNKVYDTLQWVCRIFIPAFITLYIAINGVLISNGLTGLPYPEVVTGIVAAVNVFIGALMAKSSSDFKNSEAVGTL</sequence>
<accession>A0A8S5MEV4</accession>
<dbReference type="InterPro" id="IPR031612">
    <property type="entry name" value="Phage_holin_Dp1"/>
</dbReference>